<proteinExistence type="predicted"/>
<organism evidence="2 3">
    <name type="scientific">Pseudozyma hubeiensis (strain SY62)</name>
    <name type="common">Yeast</name>
    <dbReference type="NCBI Taxonomy" id="1305764"/>
    <lineage>
        <taxon>Eukaryota</taxon>
        <taxon>Fungi</taxon>
        <taxon>Dikarya</taxon>
        <taxon>Basidiomycota</taxon>
        <taxon>Ustilaginomycotina</taxon>
        <taxon>Ustilaginomycetes</taxon>
        <taxon>Ustilaginales</taxon>
        <taxon>Ustilaginaceae</taxon>
        <taxon>Pseudozyma</taxon>
    </lineage>
</organism>
<dbReference type="RefSeq" id="XP_012192359.1">
    <property type="nucleotide sequence ID" value="XM_012336969.1"/>
</dbReference>
<name>R9PC16_PSEHS</name>
<reference evidence="3" key="1">
    <citation type="journal article" date="2013" name="Genome Announc.">
        <title>Draft genome sequence of the basidiomycetous yeast-like fungus Pseudozyma hubeiensis SY62, which produces an abundant amount of the biosurfactant mannosylerythritol lipids.</title>
        <authorList>
            <person name="Konishi M."/>
            <person name="Hatada Y."/>
            <person name="Horiuchi J."/>
        </authorList>
    </citation>
    <scope>NUCLEOTIDE SEQUENCE [LARGE SCALE GENOMIC DNA]</scope>
    <source>
        <strain evidence="3">SY62</strain>
    </source>
</reference>
<protein>
    <submittedName>
        <fullName evidence="2">Phenolpthiocerol synthesis polyketide synthase ppsB</fullName>
    </submittedName>
</protein>
<feature type="compositionally biased region" description="Basic residues" evidence="1">
    <location>
        <begin position="98"/>
        <end position="113"/>
    </location>
</feature>
<dbReference type="GeneID" id="24111638"/>
<dbReference type="AlphaFoldDB" id="R9PC16"/>
<evidence type="ECO:0000256" key="1">
    <source>
        <dbReference type="SAM" id="MobiDB-lite"/>
    </source>
</evidence>
<keyword evidence="3" id="KW-1185">Reference proteome</keyword>
<gene>
    <name evidence="2" type="ORF">PHSY_006367</name>
</gene>
<sequence>MYDQSSSRSRSRLVVLKLEQVTPEIIARKTVRSSIGLLATETSVLPDIEIGRSMFSEVEEGEAVARRALSLDTFDPPTKFYVTIEKGRSGSSFDHRPKMAARKRKRMSNRLTA</sequence>
<dbReference type="EMBL" id="DF238821">
    <property type="protein sequence ID" value="GAC98772.1"/>
    <property type="molecule type" value="Genomic_DNA"/>
</dbReference>
<evidence type="ECO:0000313" key="2">
    <source>
        <dbReference type="EMBL" id="GAC98772.1"/>
    </source>
</evidence>
<accession>R9PC16</accession>
<evidence type="ECO:0000313" key="3">
    <source>
        <dbReference type="Proteomes" id="UP000014071"/>
    </source>
</evidence>
<dbReference type="Proteomes" id="UP000014071">
    <property type="component" value="Unassembled WGS sequence"/>
</dbReference>
<feature type="region of interest" description="Disordered" evidence="1">
    <location>
        <begin position="89"/>
        <end position="113"/>
    </location>
</feature>
<dbReference type="HOGENOM" id="CLU_2134658_0_0_1"/>